<reference evidence="2 3" key="1">
    <citation type="journal article" date="2014" name="ISME J.">
        <title>Ecophysiology of Thioploca ingrica as revealed by the complete genome sequence supplemented with proteomic evidence.</title>
        <authorList>
            <person name="Kojima H."/>
            <person name="Ogura Y."/>
            <person name="Yamamoto N."/>
            <person name="Togashi T."/>
            <person name="Mori H."/>
            <person name="Watanabe T."/>
            <person name="Nemoto F."/>
            <person name="Kurokawa K."/>
            <person name="Hayashi T."/>
            <person name="Fukui M."/>
        </authorList>
    </citation>
    <scope>NUCLEOTIDE SEQUENCE [LARGE SCALE GENOMIC DNA]</scope>
</reference>
<dbReference type="EMBL" id="AP014633">
    <property type="protein sequence ID" value="BAP57067.1"/>
    <property type="molecule type" value="Genomic_DNA"/>
</dbReference>
<organism evidence="2 3">
    <name type="scientific">Thioploca ingrica</name>
    <dbReference type="NCBI Taxonomy" id="40754"/>
    <lineage>
        <taxon>Bacteria</taxon>
        <taxon>Pseudomonadati</taxon>
        <taxon>Pseudomonadota</taxon>
        <taxon>Gammaproteobacteria</taxon>
        <taxon>Thiotrichales</taxon>
        <taxon>Thiotrichaceae</taxon>
        <taxon>Thioploca</taxon>
    </lineage>
</organism>
<dbReference type="Pfam" id="PF13340">
    <property type="entry name" value="DUF4096"/>
    <property type="match status" value="1"/>
</dbReference>
<accession>A0A090AMA3</accession>
<evidence type="ECO:0000313" key="2">
    <source>
        <dbReference type="EMBL" id="BAP57067.1"/>
    </source>
</evidence>
<dbReference type="PANTHER" id="PTHR46637">
    <property type="entry name" value="TIS1421-TRANSPOSASE PROTEIN A"/>
    <property type="match status" value="1"/>
</dbReference>
<evidence type="ECO:0000313" key="3">
    <source>
        <dbReference type="Proteomes" id="UP000031623"/>
    </source>
</evidence>
<dbReference type="AlphaFoldDB" id="A0A090AMA3"/>
<dbReference type="Proteomes" id="UP000031623">
    <property type="component" value="Chromosome"/>
</dbReference>
<dbReference type="InterPro" id="IPR052909">
    <property type="entry name" value="Transposase_6_like"/>
</dbReference>
<dbReference type="OrthoDB" id="1551210at2"/>
<dbReference type="PANTHER" id="PTHR46637:SF1">
    <property type="entry name" value="BLL5188 PROTEIN"/>
    <property type="match status" value="1"/>
</dbReference>
<dbReference type="HOGENOM" id="CLU_055261_2_6_6"/>
<proteinExistence type="predicted"/>
<evidence type="ECO:0000259" key="1">
    <source>
        <dbReference type="Pfam" id="PF13340"/>
    </source>
</evidence>
<feature type="domain" description="Insertion element IS402-like" evidence="1">
    <location>
        <begin position="1"/>
        <end position="42"/>
    </location>
</feature>
<gene>
    <name evidence="2" type="ORF">THII_2770</name>
</gene>
<sequence length="83" mass="9848">MEGVLWIVRSVAQWRRLPEPYGHWNSVYKRFARWSDKGIWHQRHQHFADNPDMEHLILDSTIVRAHPGASGVLKKTKVKLSKY</sequence>
<keyword evidence="3" id="KW-1185">Reference proteome</keyword>
<dbReference type="KEGG" id="tig:THII_2770"/>
<dbReference type="InterPro" id="IPR025161">
    <property type="entry name" value="IS402-like_dom"/>
</dbReference>
<protein>
    <recommendedName>
        <fullName evidence="1">Insertion element IS402-like domain-containing protein</fullName>
    </recommendedName>
</protein>
<name>A0A090AMA3_9GAMM</name>
<dbReference type="STRING" id="40754.THII_2770"/>